<dbReference type="Proteomes" id="UP000184509">
    <property type="component" value="Unassembled WGS sequence"/>
</dbReference>
<evidence type="ECO:0000256" key="1">
    <source>
        <dbReference type="ARBA" id="ARBA00023015"/>
    </source>
</evidence>
<proteinExistence type="predicted"/>
<dbReference type="PANTHER" id="PTHR24567">
    <property type="entry name" value="CRP FAMILY TRANSCRIPTIONAL REGULATORY PROTEIN"/>
    <property type="match status" value="1"/>
</dbReference>
<feature type="domain" description="Cyclic nucleotide-binding" evidence="4">
    <location>
        <begin position="41"/>
        <end position="140"/>
    </location>
</feature>
<dbReference type="PROSITE" id="PS50042">
    <property type="entry name" value="CNMP_BINDING_3"/>
    <property type="match status" value="1"/>
</dbReference>
<keyword evidence="3" id="KW-0804">Transcription</keyword>
<organism evidence="5 6">
    <name type="scientific">Bacteroides luti</name>
    <dbReference type="NCBI Taxonomy" id="1297750"/>
    <lineage>
        <taxon>Bacteria</taxon>
        <taxon>Pseudomonadati</taxon>
        <taxon>Bacteroidota</taxon>
        <taxon>Bacteroidia</taxon>
        <taxon>Bacteroidales</taxon>
        <taxon>Bacteroidaceae</taxon>
        <taxon>Bacteroides</taxon>
    </lineage>
</organism>
<evidence type="ECO:0000313" key="6">
    <source>
        <dbReference type="Proteomes" id="UP000184509"/>
    </source>
</evidence>
<dbReference type="STRING" id="1297750.SAMN05444405_107112"/>
<evidence type="ECO:0000256" key="2">
    <source>
        <dbReference type="ARBA" id="ARBA00023125"/>
    </source>
</evidence>
<keyword evidence="2" id="KW-0238">DNA-binding</keyword>
<reference evidence="5 6" key="1">
    <citation type="submission" date="2016-11" db="EMBL/GenBank/DDBJ databases">
        <authorList>
            <person name="Jaros S."/>
            <person name="Januszkiewicz K."/>
            <person name="Wedrychowicz H."/>
        </authorList>
    </citation>
    <scope>NUCLEOTIDE SEQUENCE [LARGE SCALE GENOMIC DNA]</scope>
    <source>
        <strain evidence="5 6">DSM 26991</strain>
    </source>
</reference>
<dbReference type="SUPFAM" id="SSF46785">
    <property type="entry name" value="Winged helix' DNA-binding domain"/>
    <property type="match status" value="1"/>
</dbReference>
<evidence type="ECO:0000256" key="3">
    <source>
        <dbReference type="ARBA" id="ARBA00023163"/>
    </source>
</evidence>
<keyword evidence="1" id="KW-0805">Transcription regulation</keyword>
<dbReference type="SMART" id="SM00100">
    <property type="entry name" value="cNMP"/>
    <property type="match status" value="1"/>
</dbReference>
<dbReference type="AlphaFoldDB" id="A0A1M5AVY4"/>
<dbReference type="GO" id="GO:0003700">
    <property type="term" value="F:DNA-binding transcription factor activity"/>
    <property type="evidence" value="ECO:0007669"/>
    <property type="project" value="TreeGrafter"/>
</dbReference>
<dbReference type="Pfam" id="PF00027">
    <property type="entry name" value="cNMP_binding"/>
    <property type="match status" value="1"/>
</dbReference>
<name>A0A1M5AVY4_9BACE</name>
<dbReference type="InterPro" id="IPR012318">
    <property type="entry name" value="HTH_CRP"/>
</dbReference>
<dbReference type="InterPro" id="IPR036390">
    <property type="entry name" value="WH_DNA-bd_sf"/>
</dbReference>
<evidence type="ECO:0000313" key="5">
    <source>
        <dbReference type="EMBL" id="SHF34306.1"/>
    </source>
</evidence>
<dbReference type="Pfam" id="PF13545">
    <property type="entry name" value="HTH_Crp_2"/>
    <property type="match status" value="1"/>
</dbReference>
<protein>
    <submittedName>
        <fullName evidence="5">cAMP-binding domain of CRP or a regulatory subunit of cAMP-dependent protein kinases</fullName>
    </submittedName>
</protein>
<dbReference type="CDD" id="cd00038">
    <property type="entry name" value="CAP_ED"/>
    <property type="match status" value="1"/>
</dbReference>
<gene>
    <name evidence="5" type="ORF">SAMN05444405_107112</name>
</gene>
<dbReference type="EMBL" id="FQTV01000007">
    <property type="protein sequence ID" value="SHF34306.1"/>
    <property type="molecule type" value="Genomic_DNA"/>
</dbReference>
<keyword evidence="5" id="KW-0808">Transferase</keyword>
<dbReference type="InterPro" id="IPR018490">
    <property type="entry name" value="cNMP-bd_dom_sf"/>
</dbReference>
<dbReference type="InterPro" id="IPR014710">
    <property type="entry name" value="RmlC-like_jellyroll"/>
</dbReference>
<dbReference type="GO" id="GO:0003677">
    <property type="term" value="F:DNA binding"/>
    <property type="evidence" value="ECO:0007669"/>
    <property type="project" value="UniProtKB-KW"/>
</dbReference>
<dbReference type="InterPro" id="IPR050397">
    <property type="entry name" value="Env_Response_Regulators"/>
</dbReference>
<dbReference type="GO" id="GO:0016301">
    <property type="term" value="F:kinase activity"/>
    <property type="evidence" value="ECO:0007669"/>
    <property type="project" value="UniProtKB-KW"/>
</dbReference>
<dbReference type="Gene3D" id="2.60.120.10">
    <property type="entry name" value="Jelly Rolls"/>
    <property type="match status" value="1"/>
</dbReference>
<dbReference type="PANTHER" id="PTHR24567:SF58">
    <property type="entry name" value="CYCLIC AMP-BINDING REGULATORY PROTEIN"/>
    <property type="match status" value="1"/>
</dbReference>
<sequence>MNIIKFYQYICNELELDYFITVIPKMVVMETMYETLLKMPLFQGLGEDEITKIVGKVKLHFQKYKAGSVILRSGDPCNELTFLLKGEIMLESTDKDNNFVLKEFQSAPDLVGFYSLFGIKTCYFSTYTAETDVDVVSIDKSFILTELDKHDIFRLNFRNILSNRLQQFHDRLWQFTYSCLETKIVDFLLARCEKPYGKKQLKIKMEDFAAIIGETRLSVSKCLNQLEKDGLVILRRTEVEIPDLNLLKLWKEKFLMTFSHNKEIVNE</sequence>
<keyword evidence="5" id="KW-0418">Kinase</keyword>
<dbReference type="GO" id="GO:0005829">
    <property type="term" value="C:cytosol"/>
    <property type="evidence" value="ECO:0007669"/>
    <property type="project" value="TreeGrafter"/>
</dbReference>
<evidence type="ECO:0000259" key="4">
    <source>
        <dbReference type="PROSITE" id="PS50042"/>
    </source>
</evidence>
<keyword evidence="6" id="KW-1185">Reference proteome</keyword>
<dbReference type="InterPro" id="IPR000595">
    <property type="entry name" value="cNMP-bd_dom"/>
</dbReference>
<accession>A0A1M5AVY4</accession>
<dbReference type="SUPFAM" id="SSF51206">
    <property type="entry name" value="cAMP-binding domain-like"/>
    <property type="match status" value="1"/>
</dbReference>